<evidence type="ECO:0000256" key="1">
    <source>
        <dbReference type="SAM" id="MobiDB-lite"/>
    </source>
</evidence>
<dbReference type="EMBL" id="JANPWB010000010">
    <property type="protein sequence ID" value="KAJ1134311.1"/>
    <property type="molecule type" value="Genomic_DNA"/>
</dbReference>
<keyword evidence="3" id="KW-1185">Reference proteome</keyword>
<comment type="caution">
    <text evidence="2">The sequence shown here is derived from an EMBL/GenBank/DDBJ whole genome shotgun (WGS) entry which is preliminary data.</text>
</comment>
<gene>
    <name evidence="2" type="ORF">NDU88_000763</name>
</gene>
<feature type="compositionally biased region" description="Basic and acidic residues" evidence="1">
    <location>
        <begin position="16"/>
        <end position="27"/>
    </location>
</feature>
<evidence type="ECO:0000313" key="3">
    <source>
        <dbReference type="Proteomes" id="UP001066276"/>
    </source>
</evidence>
<name>A0AAV7Q1R0_PLEWA</name>
<sequence length="119" mass="13264">MVEGIQCRRQHVPNKNLEEKTSGRAEEACAYAEDGQDAVKTEEKHEHPEGEEDAYSSRGDADQAYEDADQRYKESVEGKQSAEKNWQAPVSGPSSLPRLRRDVASTGTCPYSGICYRIV</sequence>
<organism evidence="2 3">
    <name type="scientific">Pleurodeles waltl</name>
    <name type="common">Iberian ribbed newt</name>
    <dbReference type="NCBI Taxonomy" id="8319"/>
    <lineage>
        <taxon>Eukaryota</taxon>
        <taxon>Metazoa</taxon>
        <taxon>Chordata</taxon>
        <taxon>Craniata</taxon>
        <taxon>Vertebrata</taxon>
        <taxon>Euteleostomi</taxon>
        <taxon>Amphibia</taxon>
        <taxon>Batrachia</taxon>
        <taxon>Caudata</taxon>
        <taxon>Salamandroidea</taxon>
        <taxon>Salamandridae</taxon>
        <taxon>Pleurodelinae</taxon>
        <taxon>Pleurodeles</taxon>
    </lineage>
</organism>
<reference evidence="2" key="1">
    <citation type="journal article" date="2022" name="bioRxiv">
        <title>Sequencing and chromosome-scale assembly of the giantPleurodeles waltlgenome.</title>
        <authorList>
            <person name="Brown T."/>
            <person name="Elewa A."/>
            <person name="Iarovenko S."/>
            <person name="Subramanian E."/>
            <person name="Araus A.J."/>
            <person name="Petzold A."/>
            <person name="Susuki M."/>
            <person name="Suzuki K.-i.T."/>
            <person name="Hayashi T."/>
            <person name="Toyoda A."/>
            <person name="Oliveira C."/>
            <person name="Osipova E."/>
            <person name="Leigh N.D."/>
            <person name="Simon A."/>
            <person name="Yun M.H."/>
        </authorList>
    </citation>
    <scope>NUCLEOTIDE SEQUENCE</scope>
    <source>
        <strain evidence="2">20211129_DDA</strain>
        <tissue evidence="2">Liver</tissue>
    </source>
</reference>
<feature type="compositionally biased region" description="Basic and acidic residues" evidence="1">
    <location>
        <begin position="37"/>
        <end position="48"/>
    </location>
</feature>
<dbReference type="AlphaFoldDB" id="A0AAV7Q1R0"/>
<dbReference type="Proteomes" id="UP001066276">
    <property type="component" value="Chromosome 6"/>
</dbReference>
<proteinExistence type="predicted"/>
<feature type="region of interest" description="Disordered" evidence="1">
    <location>
        <begin position="1"/>
        <end position="101"/>
    </location>
</feature>
<protein>
    <submittedName>
        <fullName evidence="2">Uncharacterized protein</fullName>
    </submittedName>
</protein>
<evidence type="ECO:0000313" key="2">
    <source>
        <dbReference type="EMBL" id="KAJ1134311.1"/>
    </source>
</evidence>
<accession>A0AAV7Q1R0</accession>
<feature type="compositionally biased region" description="Basic and acidic residues" evidence="1">
    <location>
        <begin position="68"/>
        <end position="82"/>
    </location>
</feature>